<proteinExistence type="predicted"/>
<protein>
    <submittedName>
        <fullName evidence="1">EthD family reductase</fullName>
    </submittedName>
</protein>
<dbReference type="InterPro" id="IPR009799">
    <property type="entry name" value="EthD_dom"/>
</dbReference>
<comment type="caution">
    <text evidence="1">The sequence shown here is derived from an EMBL/GenBank/DDBJ whole genome shotgun (WGS) entry which is preliminary data.</text>
</comment>
<evidence type="ECO:0000313" key="2">
    <source>
        <dbReference type="Proteomes" id="UP000706039"/>
    </source>
</evidence>
<sequence>MATVSVIYPRAAGAQFDFDYYIQTHVPLVEARWGDAGLQGVQAFRGVAGPDGAEPPYFLIALVGFVSDEALAGALGGPHAAEIMGDIPNFTGVQPVIQVNEAL</sequence>
<organism evidence="1 2">
    <name type="scientific">Sphingomonas colocasiae</name>
    <dbReference type="NCBI Taxonomy" id="1848973"/>
    <lineage>
        <taxon>Bacteria</taxon>
        <taxon>Pseudomonadati</taxon>
        <taxon>Pseudomonadota</taxon>
        <taxon>Alphaproteobacteria</taxon>
        <taxon>Sphingomonadales</taxon>
        <taxon>Sphingomonadaceae</taxon>
        <taxon>Sphingomonas</taxon>
    </lineage>
</organism>
<dbReference type="Gene3D" id="3.30.70.100">
    <property type="match status" value="1"/>
</dbReference>
<dbReference type="InterPro" id="IPR011008">
    <property type="entry name" value="Dimeric_a/b-barrel"/>
</dbReference>
<dbReference type="RefSeq" id="WP_222993741.1">
    <property type="nucleotide sequence ID" value="NZ_JAINVV010000015.1"/>
</dbReference>
<dbReference type="PANTHER" id="PTHR40260">
    <property type="entry name" value="BLR8190 PROTEIN"/>
    <property type="match status" value="1"/>
</dbReference>
<keyword evidence="2" id="KW-1185">Reference proteome</keyword>
<dbReference type="Proteomes" id="UP000706039">
    <property type="component" value="Unassembled WGS sequence"/>
</dbReference>
<name>A0ABS7PY23_9SPHN</name>
<dbReference type="EMBL" id="JAINVV010000015">
    <property type="protein sequence ID" value="MBY8826265.1"/>
    <property type="molecule type" value="Genomic_DNA"/>
</dbReference>
<accession>A0ABS7PY23</accession>
<evidence type="ECO:0000313" key="1">
    <source>
        <dbReference type="EMBL" id="MBY8826265.1"/>
    </source>
</evidence>
<reference evidence="1 2" key="1">
    <citation type="submission" date="2021-08" db="EMBL/GenBank/DDBJ databases">
        <authorList>
            <person name="Tuo L."/>
        </authorList>
    </citation>
    <scope>NUCLEOTIDE SEQUENCE [LARGE SCALE GENOMIC DNA]</scope>
    <source>
        <strain evidence="1 2">JCM 31229</strain>
    </source>
</reference>
<gene>
    <name evidence="1" type="ORF">K7G82_28440</name>
</gene>
<dbReference type="PANTHER" id="PTHR40260:SF2">
    <property type="entry name" value="BLR8190 PROTEIN"/>
    <property type="match status" value="1"/>
</dbReference>
<dbReference type="NCBIfam" id="TIGR02118">
    <property type="entry name" value="EthD family reductase"/>
    <property type="match status" value="1"/>
</dbReference>
<dbReference type="SUPFAM" id="SSF54909">
    <property type="entry name" value="Dimeric alpha+beta barrel"/>
    <property type="match status" value="1"/>
</dbReference>